<dbReference type="Gramene" id="mRNA:HanXRQr2_Chr06g0261371">
    <property type="protein sequence ID" value="CDS:HanXRQr2_Chr06g0261371.1"/>
    <property type="gene ID" value="HanXRQr2_Chr06g0261371"/>
</dbReference>
<feature type="region of interest" description="Disordered" evidence="1">
    <location>
        <begin position="1"/>
        <end position="44"/>
    </location>
</feature>
<evidence type="ECO:0000313" key="2">
    <source>
        <dbReference type="EMBL" id="KAF5802599.1"/>
    </source>
</evidence>
<dbReference type="EMBL" id="CM007898">
    <property type="protein sequence ID" value="OTG15563.1"/>
    <property type="molecule type" value="Genomic_DNA"/>
</dbReference>
<reference evidence="2 4" key="1">
    <citation type="journal article" date="2017" name="Nature">
        <title>The sunflower genome provides insights into oil metabolism, flowering and Asterid evolution.</title>
        <authorList>
            <person name="Badouin H."/>
            <person name="Gouzy J."/>
            <person name="Grassa C.J."/>
            <person name="Murat F."/>
            <person name="Staton S.E."/>
            <person name="Cottret L."/>
            <person name="Lelandais-Briere C."/>
            <person name="Owens G.L."/>
            <person name="Carrere S."/>
            <person name="Mayjonade B."/>
            <person name="Legrand L."/>
            <person name="Gill N."/>
            <person name="Kane N.C."/>
            <person name="Bowers J.E."/>
            <person name="Hubner S."/>
            <person name="Bellec A."/>
            <person name="Berard A."/>
            <person name="Berges H."/>
            <person name="Blanchet N."/>
            <person name="Boniface M.C."/>
            <person name="Brunel D."/>
            <person name="Catrice O."/>
            <person name="Chaidir N."/>
            <person name="Claudel C."/>
            <person name="Donnadieu C."/>
            <person name="Faraut T."/>
            <person name="Fievet G."/>
            <person name="Helmstetter N."/>
            <person name="King M."/>
            <person name="Knapp S.J."/>
            <person name="Lai Z."/>
            <person name="Le Paslier M.C."/>
            <person name="Lippi Y."/>
            <person name="Lorenzon L."/>
            <person name="Mandel J.R."/>
            <person name="Marage G."/>
            <person name="Marchand G."/>
            <person name="Marquand E."/>
            <person name="Bret-Mestries E."/>
            <person name="Morien E."/>
            <person name="Nambeesan S."/>
            <person name="Nguyen T."/>
            <person name="Pegot-Espagnet P."/>
            <person name="Pouilly N."/>
            <person name="Raftis F."/>
            <person name="Sallet E."/>
            <person name="Schiex T."/>
            <person name="Thomas J."/>
            <person name="Vandecasteele C."/>
            <person name="Vares D."/>
            <person name="Vear F."/>
            <person name="Vautrin S."/>
            <person name="Crespi M."/>
            <person name="Mangin B."/>
            <person name="Burke J.M."/>
            <person name="Salse J."/>
            <person name="Munos S."/>
            <person name="Vincourt P."/>
            <person name="Rieseberg L.H."/>
            <person name="Langlade N.B."/>
        </authorList>
    </citation>
    <scope>NUCLEOTIDE SEQUENCE [LARGE SCALE GENOMIC DNA]</scope>
    <source>
        <strain evidence="4">cv. SF193</strain>
        <tissue evidence="2">Leaves</tissue>
    </source>
</reference>
<keyword evidence="4" id="KW-1185">Reference proteome</keyword>
<proteinExistence type="predicted"/>
<organism evidence="3 4">
    <name type="scientific">Helianthus annuus</name>
    <name type="common">Common sunflower</name>
    <dbReference type="NCBI Taxonomy" id="4232"/>
    <lineage>
        <taxon>Eukaryota</taxon>
        <taxon>Viridiplantae</taxon>
        <taxon>Streptophyta</taxon>
        <taxon>Embryophyta</taxon>
        <taxon>Tracheophyta</taxon>
        <taxon>Spermatophyta</taxon>
        <taxon>Magnoliopsida</taxon>
        <taxon>eudicotyledons</taxon>
        <taxon>Gunneridae</taxon>
        <taxon>Pentapetalae</taxon>
        <taxon>asterids</taxon>
        <taxon>campanulids</taxon>
        <taxon>Asterales</taxon>
        <taxon>Asteraceae</taxon>
        <taxon>Asteroideae</taxon>
        <taxon>Heliantheae alliance</taxon>
        <taxon>Heliantheae</taxon>
        <taxon>Helianthus</taxon>
    </lineage>
</organism>
<gene>
    <name evidence="3" type="ORF">HannXRQ_Chr09g0261761</name>
    <name evidence="2" type="ORF">HanXRQr2_Chr06g0261371</name>
</gene>
<accession>A0A251TXT6</accession>
<reference evidence="3" key="2">
    <citation type="submission" date="2017-02" db="EMBL/GenBank/DDBJ databases">
        <title>Sunflower complete genome.</title>
        <authorList>
            <person name="Langlade N."/>
            <person name="Munos S."/>
        </authorList>
    </citation>
    <scope>NUCLEOTIDE SEQUENCE [LARGE SCALE GENOMIC DNA]</scope>
    <source>
        <tissue evidence="3">Leaves</tissue>
    </source>
</reference>
<dbReference type="InParanoid" id="A0A251TXT6"/>
<feature type="compositionally biased region" description="Basic residues" evidence="1">
    <location>
        <begin position="18"/>
        <end position="38"/>
    </location>
</feature>
<name>A0A251TXT6_HELAN</name>
<dbReference type="AlphaFoldDB" id="A0A251TXT6"/>
<evidence type="ECO:0000313" key="4">
    <source>
        <dbReference type="Proteomes" id="UP000215914"/>
    </source>
</evidence>
<protein>
    <submittedName>
        <fullName evidence="3">Uncharacterized protein</fullName>
    </submittedName>
</protein>
<reference evidence="2" key="3">
    <citation type="submission" date="2020-06" db="EMBL/GenBank/DDBJ databases">
        <title>Helianthus annuus Genome sequencing and assembly Release 2.</title>
        <authorList>
            <person name="Gouzy J."/>
            <person name="Langlade N."/>
            <person name="Munos S."/>
        </authorList>
    </citation>
    <scope>NUCLEOTIDE SEQUENCE</scope>
    <source>
        <tissue evidence="2">Leaves</tissue>
    </source>
</reference>
<evidence type="ECO:0000313" key="3">
    <source>
        <dbReference type="EMBL" id="OTG15563.1"/>
    </source>
</evidence>
<dbReference type="Proteomes" id="UP000215914">
    <property type="component" value="Chromosome 9"/>
</dbReference>
<evidence type="ECO:0000256" key="1">
    <source>
        <dbReference type="SAM" id="MobiDB-lite"/>
    </source>
</evidence>
<dbReference type="EMBL" id="MNCJ02000321">
    <property type="protein sequence ID" value="KAF5802599.1"/>
    <property type="molecule type" value="Genomic_DNA"/>
</dbReference>
<sequence length="108" mass="11866">MSGYKVGQGLNQVSKSPKALKNKVKRSKVQKQSLKPRYKGPGTKSANFETCLAGYTGQAARIRIPGNLRQAASDCQHQNSWTTVISGLLTDFKCLFSYTRASPMVFHA</sequence>